<evidence type="ECO:0000313" key="2">
    <source>
        <dbReference type="EMBL" id="BDX01745.1"/>
    </source>
</evidence>
<reference evidence="2 3" key="1">
    <citation type="submission" date="2023-01" db="EMBL/GenBank/DDBJ databases">
        <title>Complete genome sequence of Marinomonas pontica strain 200518_36.</title>
        <authorList>
            <person name="Ueki S."/>
            <person name="Gajardo G."/>
            <person name="Maruyama F."/>
        </authorList>
    </citation>
    <scope>NUCLEOTIDE SEQUENCE [LARGE SCALE GENOMIC DNA]</scope>
    <source>
        <strain evidence="2 3">200518_36</strain>
    </source>
</reference>
<sequence length="254" mass="29222">MLDFQIEQINKYYKQHKNNKNGDILIYFGKKNVEARPYNYNLKLSQNRDLIRFGPSTPNHHDLSLSIGIALQNGWQSATLTNSSPEFLKKMMKAAYTKDPKLLFFVKPETPHALSLIDLKEIKDNLTVDDLKTALKNRLIKEKDIKMVHLELITKLTSNSDNISDQGYALALENGFNIEVLDTKTPEELIFYGIHQTFIHQPTDTTQRSRSSLESSSEEKNKVLLDIQEQLANDTHLQKQNRPNRAIDSKLRPS</sequence>
<evidence type="ECO:0000313" key="3">
    <source>
        <dbReference type="Proteomes" id="UP001307608"/>
    </source>
</evidence>
<gene>
    <name evidence="2" type="ORF">MACH16_04930</name>
</gene>
<dbReference type="Proteomes" id="UP001307608">
    <property type="component" value="Chromosome"/>
</dbReference>
<organism evidence="2 3">
    <name type="scientific">Marinomonas pontica</name>
    <dbReference type="NCBI Taxonomy" id="264739"/>
    <lineage>
        <taxon>Bacteria</taxon>
        <taxon>Pseudomonadati</taxon>
        <taxon>Pseudomonadota</taxon>
        <taxon>Gammaproteobacteria</taxon>
        <taxon>Oceanospirillales</taxon>
        <taxon>Oceanospirillaceae</taxon>
        <taxon>Marinomonas</taxon>
    </lineage>
</organism>
<protein>
    <submittedName>
        <fullName evidence="2">Uncharacterized protein</fullName>
    </submittedName>
</protein>
<feature type="region of interest" description="Disordered" evidence="1">
    <location>
        <begin position="232"/>
        <end position="254"/>
    </location>
</feature>
<feature type="compositionally biased region" description="Polar residues" evidence="1">
    <location>
        <begin position="232"/>
        <end position="243"/>
    </location>
</feature>
<dbReference type="EMBL" id="AP027271">
    <property type="protein sequence ID" value="BDX01745.1"/>
    <property type="molecule type" value="Genomic_DNA"/>
</dbReference>
<accession>A0ABM8FC27</accession>
<keyword evidence="3" id="KW-1185">Reference proteome</keyword>
<proteinExistence type="predicted"/>
<name>A0ABM8FC27_9GAMM</name>
<feature type="compositionally biased region" description="Basic and acidic residues" evidence="1">
    <location>
        <begin position="245"/>
        <end position="254"/>
    </location>
</feature>
<evidence type="ECO:0000256" key="1">
    <source>
        <dbReference type="SAM" id="MobiDB-lite"/>
    </source>
</evidence>